<proteinExistence type="inferred from homology"/>
<evidence type="ECO:0000256" key="3">
    <source>
        <dbReference type="ARBA" id="ARBA00023004"/>
    </source>
</evidence>
<reference evidence="4" key="1">
    <citation type="submission" date="2014-12" db="EMBL/GenBank/DDBJ databases">
        <title>Insight into the proteome of Arion vulgaris.</title>
        <authorList>
            <person name="Aradska J."/>
            <person name="Bulat T."/>
            <person name="Smidak R."/>
            <person name="Sarate P."/>
            <person name="Gangsoo J."/>
            <person name="Sialana F."/>
            <person name="Bilban M."/>
            <person name="Lubec G."/>
        </authorList>
    </citation>
    <scope>NUCLEOTIDE SEQUENCE</scope>
    <source>
        <tissue evidence="4">Skin</tissue>
    </source>
</reference>
<dbReference type="GO" id="GO:0005506">
    <property type="term" value="F:iron ion binding"/>
    <property type="evidence" value="ECO:0007669"/>
    <property type="project" value="InterPro"/>
</dbReference>
<dbReference type="GO" id="GO:0016712">
    <property type="term" value="F:oxidoreductase activity, acting on paired donors, with incorporation or reduction of molecular oxygen, reduced flavin or flavoprotein as one donor, and incorporation of one atom of oxygen"/>
    <property type="evidence" value="ECO:0007669"/>
    <property type="project" value="TreeGrafter"/>
</dbReference>
<dbReference type="Gene3D" id="1.10.630.10">
    <property type="entry name" value="Cytochrome P450"/>
    <property type="match status" value="1"/>
</dbReference>
<evidence type="ECO:0000256" key="2">
    <source>
        <dbReference type="ARBA" id="ARBA00022723"/>
    </source>
</evidence>
<name>A0A0B7AG65_9EUPU</name>
<dbReference type="InterPro" id="IPR036396">
    <property type="entry name" value="Cyt_P450_sf"/>
</dbReference>
<organism evidence="4">
    <name type="scientific">Arion vulgaris</name>
    <dbReference type="NCBI Taxonomy" id="1028688"/>
    <lineage>
        <taxon>Eukaryota</taxon>
        <taxon>Metazoa</taxon>
        <taxon>Spiralia</taxon>
        <taxon>Lophotrochozoa</taxon>
        <taxon>Mollusca</taxon>
        <taxon>Gastropoda</taxon>
        <taxon>Heterobranchia</taxon>
        <taxon>Euthyneura</taxon>
        <taxon>Panpulmonata</taxon>
        <taxon>Eupulmonata</taxon>
        <taxon>Stylommatophora</taxon>
        <taxon>Helicina</taxon>
        <taxon>Arionoidea</taxon>
        <taxon>Arionidae</taxon>
        <taxon>Arion</taxon>
    </lineage>
</organism>
<sequence length="140" mass="16022">TSVANVICFIIIGHRFSYGDEQFLNFCHYFHELIEATEGTTLFNFYPFLQYIPFDLFGAKKLEDRAKFVLNNFAASFVKQKGFDEYDENNLSNYIALYVCEMNKKVKSGEPATMNVENVKKAILDLVGAGIENVSSTIMW</sequence>
<dbReference type="GO" id="GO:0006805">
    <property type="term" value="P:xenobiotic metabolic process"/>
    <property type="evidence" value="ECO:0007669"/>
    <property type="project" value="TreeGrafter"/>
</dbReference>
<evidence type="ECO:0000313" key="4">
    <source>
        <dbReference type="EMBL" id="CEK79984.1"/>
    </source>
</evidence>
<dbReference type="InterPro" id="IPR001128">
    <property type="entry name" value="Cyt_P450"/>
</dbReference>
<keyword evidence="2" id="KW-0479">Metal-binding</keyword>
<comment type="similarity">
    <text evidence="1">Belongs to the cytochrome P450 family.</text>
</comment>
<protein>
    <recommendedName>
        <fullName evidence="5">Cytochrome P450</fullName>
    </recommendedName>
</protein>
<dbReference type="GO" id="GO:0006082">
    <property type="term" value="P:organic acid metabolic process"/>
    <property type="evidence" value="ECO:0007669"/>
    <property type="project" value="TreeGrafter"/>
</dbReference>
<accession>A0A0B7AG65</accession>
<dbReference type="SUPFAM" id="SSF48264">
    <property type="entry name" value="Cytochrome P450"/>
    <property type="match status" value="1"/>
</dbReference>
<evidence type="ECO:0000256" key="1">
    <source>
        <dbReference type="ARBA" id="ARBA00010617"/>
    </source>
</evidence>
<dbReference type="InterPro" id="IPR002401">
    <property type="entry name" value="Cyt_P450_E_grp-I"/>
</dbReference>
<evidence type="ECO:0008006" key="5">
    <source>
        <dbReference type="Google" id="ProtNLM"/>
    </source>
</evidence>
<dbReference type="PANTHER" id="PTHR24300">
    <property type="entry name" value="CYTOCHROME P450 508A4-RELATED"/>
    <property type="match status" value="1"/>
</dbReference>
<keyword evidence="3" id="KW-0408">Iron</keyword>
<dbReference type="EMBL" id="HACG01033119">
    <property type="protein sequence ID" value="CEK79984.1"/>
    <property type="molecule type" value="Transcribed_RNA"/>
</dbReference>
<dbReference type="GO" id="GO:0005737">
    <property type="term" value="C:cytoplasm"/>
    <property type="evidence" value="ECO:0007669"/>
    <property type="project" value="TreeGrafter"/>
</dbReference>
<feature type="non-terminal residue" evidence="4">
    <location>
        <position position="1"/>
    </location>
</feature>
<dbReference type="GO" id="GO:0008395">
    <property type="term" value="F:steroid hydroxylase activity"/>
    <property type="evidence" value="ECO:0007669"/>
    <property type="project" value="TreeGrafter"/>
</dbReference>
<dbReference type="AlphaFoldDB" id="A0A0B7AG65"/>
<feature type="non-terminal residue" evidence="4">
    <location>
        <position position="140"/>
    </location>
</feature>
<gene>
    <name evidence="4" type="primary">ORF118488</name>
</gene>
<dbReference type="InterPro" id="IPR050182">
    <property type="entry name" value="Cytochrome_P450_fam2"/>
</dbReference>
<dbReference type="GO" id="GO:0020037">
    <property type="term" value="F:heme binding"/>
    <property type="evidence" value="ECO:0007669"/>
    <property type="project" value="InterPro"/>
</dbReference>
<dbReference type="Pfam" id="PF00067">
    <property type="entry name" value="p450"/>
    <property type="match status" value="1"/>
</dbReference>
<dbReference type="PRINTS" id="PR00463">
    <property type="entry name" value="EP450I"/>
</dbReference>
<dbReference type="PANTHER" id="PTHR24300:SF397">
    <property type="entry name" value="CYTOCHROME P450 2U1"/>
    <property type="match status" value="1"/>
</dbReference>